<evidence type="ECO:0000256" key="1">
    <source>
        <dbReference type="SAM" id="MobiDB-lite"/>
    </source>
</evidence>
<dbReference type="Proteomes" id="UP001530293">
    <property type="component" value="Unassembled WGS sequence"/>
</dbReference>
<evidence type="ECO:0000313" key="4">
    <source>
        <dbReference type="Proteomes" id="UP001530293"/>
    </source>
</evidence>
<accession>A0ABD3MBC2</accession>
<organism evidence="3 4">
    <name type="scientific">Discostella pseudostelligera</name>
    <dbReference type="NCBI Taxonomy" id="259834"/>
    <lineage>
        <taxon>Eukaryota</taxon>
        <taxon>Sar</taxon>
        <taxon>Stramenopiles</taxon>
        <taxon>Ochrophyta</taxon>
        <taxon>Bacillariophyta</taxon>
        <taxon>Coscinodiscophyceae</taxon>
        <taxon>Thalassiosirophycidae</taxon>
        <taxon>Stephanodiscales</taxon>
        <taxon>Stephanodiscaceae</taxon>
        <taxon>Discostella</taxon>
    </lineage>
</organism>
<proteinExistence type="predicted"/>
<comment type="caution">
    <text evidence="3">The sequence shown here is derived from an EMBL/GenBank/DDBJ whole genome shotgun (WGS) entry which is preliminary data.</text>
</comment>
<feature type="transmembrane region" description="Helical" evidence="2">
    <location>
        <begin position="269"/>
        <end position="288"/>
    </location>
</feature>
<feature type="region of interest" description="Disordered" evidence="1">
    <location>
        <begin position="1"/>
        <end position="22"/>
    </location>
</feature>
<keyword evidence="2" id="KW-0472">Membrane</keyword>
<dbReference type="EMBL" id="JALLBG020000168">
    <property type="protein sequence ID" value="KAL3760907.1"/>
    <property type="molecule type" value="Genomic_DNA"/>
</dbReference>
<evidence type="ECO:0000256" key="2">
    <source>
        <dbReference type="SAM" id="Phobius"/>
    </source>
</evidence>
<keyword evidence="2" id="KW-0812">Transmembrane</keyword>
<sequence>MAAAADVPVSRYTADSHNSPRSVSSKMAHLITHHDPFHIHKILGVLVLLHYIYRFYLVFQTGTAFPASESPLRAICGVILHGLLSWSSLLLPLPTRRNFAKPMIWPEFRLHSILFASRHVFSAILSLAHLWPKSNVGNLFARASIILGTVNLASIITQNYGCHVKRTTNSMPYPENVTPEQQLAIRRLYTTAQFGATVTCFMNDASMNFAPLLGIQMAPLLMTLVRKGKISTGMYHRVYATSLSLGYLMIFARLGMLFQKDGSDFDEDISLDTVAYTYRALVLFSLPFSRSRNYISAKTFWTGATLLATVVYPTMMHYFFDDVGVDGKTTMSTNDESLAMATYVVRKIIALFFVVTMTKHVCTYAPLFGNPTIPAAAKNNAATKESPIKSGNMGALDSLIDMIWRFLRNDFGTAAR</sequence>
<keyword evidence="2" id="KW-1133">Transmembrane helix</keyword>
<evidence type="ECO:0000313" key="3">
    <source>
        <dbReference type="EMBL" id="KAL3760907.1"/>
    </source>
</evidence>
<dbReference type="AlphaFoldDB" id="A0ABD3MBC2"/>
<feature type="transmembrane region" description="Helical" evidence="2">
    <location>
        <begin position="71"/>
        <end position="91"/>
    </location>
</feature>
<protein>
    <submittedName>
        <fullName evidence="3">Uncharacterized protein</fullName>
    </submittedName>
</protein>
<name>A0ABD3MBC2_9STRA</name>
<feature type="transmembrane region" description="Helical" evidence="2">
    <location>
        <begin position="300"/>
        <end position="320"/>
    </location>
</feature>
<gene>
    <name evidence="3" type="ORF">ACHAWU_009586</name>
</gene>
<keyword evidence="4" id="KW-1185">Reference proteome</keyword>
<feature type="transmembrane region" description="Helical" evidence="2">
    <location>
        <begin position="238"/>
        <end position="257"/>
    </location>
</feature>
<feature type="transmembrane region" description="Helical" evidence="2">
    <location>
        <begin position="340"/>
        <end position="358"/>
    </location>
</feature>
<feature type="transmembrane region" description="Helical" evidence="2">
    <location>
        <begin position="42"/>
        <end position="59"/>
    </location>
</feature>
<reference evidence="3 4" key="1">
    <citation type="submission" date="2024-10" db="EMBL/GenBank/DDBJ databases">
        <title>Updated reference genomes for cyclostephanoid diatoms.</title>
        <authorList>
            <person name="Roberts W.R."/>
            <person name="Alverson A.J."/>
        </authorList>
    </citation>
    <scope>NUCLEOTIDE SEQUENCE [LARGE SCALE GENOMIC DNA]</scope>
    <source>
        <strain evidence="3 4">AJA232-27</strain>
    </source>
</reference>
<feature type="compositionally biased region" description="Polar residues" evidence="1">
    <location>
        <begin position="13"/>
        <end position="22"/>
    </location>
</feature>